<keyword evidence="2" id="KW-1185">Reference proteome</keyword>
<dbReference type="Proteomes" id="UP000700334">
    <property type="component" value="Unassembled WGS sequence"/>
</dbReference>
<proteinExistence type="predicted"/>
<organism evidence="1 2">
    <name type="scientific">Galemys pyrenaicus</name>
    <name type="common">Iberian desman</name>
    <name type="synonym">Pyrenean desman</name>
    <dbReference type="NCBI Taxonomy" id="202257"/>
    <lineage>
        <taxon>Eukaryota</taxon>
        <taxon>Metazoa</taxon>
        <taxon>Chordata</taxon>
        <taxon>Craniata</taxon>
        <taxon>Vertebrata</taxon>
        <taxon>Euteleostomi</taxon>
        <taxon>Mammalia</taxon>
        <taxon>Eutheria</taxon>
        <taxon>Laurasiatheria</taxon>
        <taxon>Eulipotyphla</taxon>
        <taxon>Talpidae</taxon>
        <taxon>Galemys</taxon>
    </lineage>
</organism>
<comment type="caution">
    <text evidence="1">The sequence shown here is derived from an EMBL/GenBank/DDBJ whole genome shotgun (WGS) entry which is preliminary data.</text>
</comment>
<gene>
    <name evidence="1" type="ORF">J0S82_000919</name>
</gene>
<name>A0A8J6AHS7_GALPY</name>
<accession>A0A8J6AHS7</accession>
<evidence type="ECO:0000313" key="1">
    <source>
        <dbReference type="EMBL" id="KAG8511669.1"/>
    </source>
</evidence>
<sequence length="130" mass="14514">VAIGPSVFLLMVNWQVESTQFSAYDNLYCKHCFVSHKDRASMGFLEGNIFQITTQSCKSGNSIKKVALTPMAGPSWCSAITDQMYLGTVWSEDTVQHTCFVNLLQKDHAHVCPESTSELQKVINWFSKGS</sequence>
<reference evidence="1" key="1">
    <citation type="journal article" date="2021" name="Evol. Appl.">
        <title>The genome of the Pyrenean desman and the effects of bottlenecks and inbreeding on the genomic landscape of an endangered species.</title>
        <authorList>
            <person name="Escoda L."/>
            <person name="Castresana J."/>
        </authorList>
    </citation>
    <scope>NUCLEOTIDE SEQUENCE</scope>
    <source>
        <strain evidence="1">IBE-C5619</strain>
    </source>
</reference>
<feature type="non-terminal residue" evidence="1">
    <location>
        <position position="1"/>
    </location>
</feature>
<evidence type="ECO:0000313" key="2">
    <source>
        <dbReference type="Proteomes" id="UP000700334"/>
    </source>
</evidence>
<dbReference type="EMBL" id="JAGFMF010011827">
    <property type="protein sequence ID" value="KAG8511669.1"/>
    <property type="molecule type" value="Genomic_DNA"/>
</dbReference>
<dbReference type="AlphaFoldDB" id="A0A8J6AHS7"/>
<protein>
    <submittedName>
        <fullName evidence="1">B9 domain-containing protein 1</fullName>
    </submittedName>
</protein>